<keyword evidence="2" id="KW-1185">Reference proteome</keyword>
<protein>
    <submittedName>
        <fullName evidence="1">Uncharacterized protein</fullName>
    </submittedName>
</protein>
<organism evidence="1 2">
    <name type="scientific">Paraburkholderia hiiakae</name>
    <dbReference type="NCBI Taxonomy" id="1081782"/>
    <lineage>
        <taxon>Bacteria</taxon>
        <taxon>Pseudomonadati</taxon>
        <taxon>Pseudomonadota</taxon>
        <taxon>Betaproteobacteria</taxon>
        <taxon>Burkholderiales</taxon>
        <taxon>Burkholderiaceae</taxon>
        <taxon>Paraburkholderia</taxon>
    </lineage>
</organism>
<evidence type="ECO:0000313" key="2">
    <source>
        <dbReference type="Proteomes" id="UP000656319"/>
    </source>
</evidence>
<comment type="caution">
    <text evidence="1">The sequence shown here is derived from an EMBL/GenBank/DDBJ whole genome shotgun (WGS) entry which is preliminary data.</text>
</comment>
<accession>A0ABM8NJF6</accession>
<name>A0ABM8NJF6_9BURK</name>
<dbReference type="EMBL" id="CAJHCQ010000004">
    <property type="protein sequence ID" value="CAD6528486.1"/>
    <property type="molecule type" value="Genomic_DNA"/>
</dbReference>
<sequence length="78" mass="8665">MDKQIVRLLLDAAVECRKAKTFVVDLQDNAGELGALRTAISRAMCFESSETRKRVDEIVRNDPAATAAVILKWMNDGK</sequence>
<proteinExistence type="predicted"/>
<reference evidence="1 2" key="1">
    <citation type="submission" date="2020-10" db="EMBL/GenBank/DDBJ databases">
        <authorList>
            <person name="Peeters C."/>
        </authorList>
    </citation>
    <scope>NUCLEOTIDE SEQUENCE [LARGE SCALE GENOMIC DNA]</scope>
    <source>
        <strain evidence="1 2">LMG 27952</strain>
    </source>
</reference>
<dbReference type="RefSeq" id="WP_201695934.1">
    <property type="nucleotide sequence ID" value="NZ_CAJHCQ010000004.1"/>
</dbReference>
<evidence type="ECO:0000313" key="1">
    <source>
        <dbReference type="EMBL" id="CAD6528486.1"/>
    </source>
</evidence>
<dbReference type="Proteomes" id="UP000656319">
    <property type="component" value="Unassembled WGS sequence"/>
</dbReference>
<gene>
    <name evidence="1" type="ORF">LMG27952_02224</name>
</gene>